<keyword evidence="3" id="KW-1185">Reference proteome</keyword>
<evidence type="ECO:0000313" key="2">
    <source>
        <dbReference type="EMBL" id="SCG17082.1"/>
    </source>
</evidence>
<feature type="region of interest" description="Disordered" evidence="1">
    <location>
        <begin position="268"/>
        <end position="291"/>
    </location>
</feature>
<dbReference type="InterPro" id="IPR029058">
    <property type="entry name" value="AB_hydrolase_fold"/>
</dbReference>
<organism evidence="2 3">
    <name type="scientific">Micromonospora echinofusca</name>
    <dbReference type="NCBI Taxonomy" id="47858"/>
    <lineage>
        <taxon>Bacteria</taxon>
        <taxon>Bacillati</taxon>
        <taxon>Actinomycetota</taxon>
        <taxon>Actinomycetes</taxon>
        <taxon>Micromonosporales</taxon>
        <taxon>Micromonosporaceae</taxon>
        <taxon>Micromonospora</taxon>
    </lineage>
</organism>
<dbReference type="RefSeq" id="WP_357662612.1">
    <property type="nucleotide sequence ID" value="NZ_JBFAAC010000016.1"/>
</dbReference>
<dbReference type="SUPFAM" id="SSF53474">
    <property type="entry name" value="alpha/beta-Hydrolases"/>
    <property type="match status" value="1"/>
</dbReference>
<proteinExistence type="predicted"/>
<name>A0A1C5GC05_MICEH</name>
<evidence type="ECO:0008006" key="4">
    <source>
        <dbReference type="Google" id="ProtNLM"/>
    </source>
</evidence>
<accession>A0A1C5GC05</accession>
<gene>
    <name evidence="2" type="ORF">GA0070610_3386</name>
</gene>
<reference evidence="2 3" key="1">
    <citation type="submission" date="2016-06" db="EMBL/GenBank/DDBJ databases">
        <authorList>
            <person name="Kjaerup R.B."/>
            <person name="Dalgaard T.S."/>
            <person name="Juul-Madsen H.R."/>
        </authorList>
    </citation>
    <scope>NUCLEOTIDE SEQUENCE [LARGE SCALE GENOMIC DNA]</scope>
    <source>
        <strain evidence="2 3">DSM 43913</strain>
    </source>
</reference>
<evidence type="ECO:0000256" key="1">
    <source>
        <dbReference type="SAM" id="MobiDB-lite"/>
    </source>
</evidence>
<dbReference type="ESTHER" id="9actn-a0a1c5gc05">
    <property type="family name" value="Dieckmann_Cyclase"/>
</dbReference>
<dbReference type="Proteomes" id="UP000198251">
    <property type="component" value="Chromosome I"/>
</dbReference>
<dbReference type="AlphaFoldDB" id="A0A1C5GC05"/>
<evidence type="ECO:0000313" key="3">
    <source>
        <dbReference type="Proteomes" id="UP000198251"/>
    </source>
</evidence>
<sequence>MQTQSAPVTTLRDGRHGVVVAVDFGGVREEAGFPDLLPFLTIEHTVLVPQTTVEIDADWEGMRQHQLRSWLDSIRSYGQRVSAVLGYCAGSAMATRLAIELADAAGGPALVLLDPSWPTREVLLEAHEVAVERLLDSVRDPAVRQSLRAPVPDEADPTRLARALVTHYSETAWRVAAQLGLTETPVRKLITRIEQHLSYLLVAAGEAADVATRDLLPPAGSVLTILSVATPGEVAWMPGTTVRTELPRPRLLADPAVASRVEEFIRRHDADSSGAGTSATPDGPAAVVRST</sequence>
<protein>
    <recommendedName>
        <fullName evidence="4">Thioesterase domain-containing protein</fullName>
    </recommendedName>
</protein>
<dbReference type="EMBL" id="LT607733">
    <property type="protein sequence ID" value="SCG17082.1"/>
    <property type="molecule type" value="Genomic_DNA"/>
</dbReference>